<organism evidence="1 2">
    <name type="scientific">Aspergillus kawachii</name>
    <name type="common">White koji mold</name>
    <name type="synonym">Aspergillus awamori var. kawachi</name>
    <dbReference type="NCBI Taxonomy" id="1069201"/>
    <lineage>
        <taxon>Eukaryota</taxon>
        <taxon>Fungi</taxon>
        <taxon>Dikarya</taxon>
        <taxon>Ascomycota</taxon>
        <taxon>Pezizomycotina</taxon>
        <taxon>Eurotiomycetes</taxon>
        <taxon>Eurotiomycetidae</taxon>
        <taxon>Eurotiales</taxon>
        <taxon>Aspergillaceae</taxon>
        <taxon>Aspergillus</taxon>
        <taxon>Aspergillus subgen. Circumdati</taxon>
    </lineage>
</organism>
<reference evidence="1 2" key="1">
    <citation type="journal article" date="2016" name="DNA Res.">
        <title>Genome sequence of Aspergillus luchuensis NBRC 4314.</title>
        <authorList>
            <person name="Yamada O."/>
            <person name="Machida M."/>
            <person name="Hosoyama A."/>
            <person name="Goto M."/>
            <person name="Takahashi T."/>
            <person name="Futagami T."/>
            <person name="Yamagata Y."/>
            <person name="Takeuchi M."/>
            <person name="Kobayashi T."/>
            <person name="Koike H."/>
            <person name="Abe K."/>
            <person name="Asai K."/>
            <person name="Arita M."/>
            <person name="Fujita N."/>
            <person name="Fukuda K."/>
            <person name="Higa K."/>
            <person name="Horikawa H."/>
            <person name="Ishikawa T."/>
            <person name="Jinno K."/>
            <person name="Kato Y."/>
            <person name="Kirimura K."/>
            <person name="Mizutani O."/>
            <person name="Nakasone K."/>
            <person name="Sano M."/>
            <person name="Shiraishi Y."/>
            <person name="Tsukahara M."/>
            <person name="Gomi K."/>
        </authorList>
    </citation>
    <scope>NUCLEOTIDE SEQUENCE [LARGE SCALE GENOMIC DNA]</scope>
    <source>
        <strain evidence="1 2">RIB 2604</strain>
    </source>
</reference>
<evidence type="ECO:0000313" key="1">
    <source>
        <dbReference type="EMBL" id="GAT23751.1"/>
    </source>
</evidence>
<dbReference type="VEuPathDB" id="FungiDB:ASPFODRAFT_51651"/>
<dbReference type="AlphaFoldDB" id="A0A146FEF1"/>
<name>A0A146FEF1_ASPKA</name>
<dbReference type="Proteomes" id="UP000075230">
    <property type="component" value="Unassembled WGS sequence"/>
</dbReference>
<accession>A0A146FEF1</accession>
<sequence>MPSKAFVFCYTAYSLVTVPARLVVTTIQKVWPKPLEAGSLGDRFIVLHPQKTITTKTEEGQEQQTQSEVYKGITCSVPGVEPLPIGAVWFPEAPAKPPQHSD</sequence>
<comment type="caution">
    <text evidence="1">The sequence shown here is derived from an EMBL/GenBank/DDBJ whole genome shotgun (WGS) entry which is preliminary data.</text>
</comment>
<dbReference type="EMBL" id="BCWF01000017">
    <property type="protein sequence ID" value="GAT23751.1"/>
    <property type="molecule type" value="Genomic_DNA"/>
</dbReference>
<protein>
    <submittedName>
        <fullName evidence="1">Uncharacterized protein</fullName>
    </submittedName>
</protein>
<gene>
    <name evidence="1" type="ORF">RIB2604_01708900</name>
</gene>
<evidence type="ECO:0000313" key="2">
    <source>
        <dbReference type="Proteomes" id="UP000075230"/>
    </source>
</evidence>
<proteinExistence type="predicted"/>
<reference evidence="2" key="2">
    <citation type="submission" date="2016-02" db="EMBL/GenBank/DDBJ databases">
        <title>Genome sequencing of Aspergillus luchuensis NBRC 4314.</title>
        <authorList>
            <person name="Yamada O."/>
        </authorList>
    </citation>
    <scope>NUCLEOTIDE SEQUENCE [LARGE SCALE GENOMIC DNA]</scope>
    <source>
        <strain evidence="2">RIB 2604</strain>
    </source>
</reference>